<feature type="domain" description="Non-haem dioxygenase N-terminal" evidence="3">
    <location>
        <begin position="27"/>
        <end position="111"/>
    </location>
</feature>
<evidence type="ECO:0000313" key="6">
    <source>
        <dbReference type="Proteomes" id="UP000191691"/>
    </source>
</evidence>
<dbReference type="OrthoDB" id="4033880at2759"/>
<evidence type="ECO:0000259" key="3">
    <source>
        <dbReference type="Pfam" id="PF14226"/>
    </source>
</evidence>
<protein>
    <recommendedName>
        <fullName evidence="7">Isopenicillin N synthase-like Fe(2+) 2OG dioxygenase domain-containing protein</fullName>
    </recommendedName>
</protein>
<sequence>MSQTMVSAPSKTTMIVGDRSLDVAALEVIKLESLVANDSVEVTKLLKAAESQGFFYVTCNNDLSEKISGYLRTGYLNSHEYFAKSLDEKMKAFREDVNDGYKRAGIESFEVGVSIIFQYTVANHSQITRDEQNRTTLPSPFAEHAEATLDLVNICDTIVRTLLRSLSDSLGLDGSASLENAHRPDGQSDSGLKFVSGPTKASIADVPDTTHTDGGSITLLWCEKWASQMQTKETKEWLWIDPKPGCILVNVADYLQRQTGGRLHSPVHRVSQPSDGVQDRYFVSYFLRPNH</sequence>
<dbReference type="SUPFAM" id="SSF51197">
    <property type="entry name" value="Clavaminate synthase-like"/>
    <property type="match status" value="1"/>
</dbReference>
<evidence type="ECO:0000313" key="4">
    <source>
        <dbReference type="EMBL" id="CAG7988166.1"/>
    </source>
</evidence>
<dbReference type="InterPro" id="IPR044861">
    <property type="entry name" value="IPNS-like_FE2OG_OXY"/>
</dbReference>
<accession>A0A1V6YB66</accession>
<dbReference type="STRING" id="60175.A0A1V6YB66"/>
<dbReference type="EMBL" id="MOOB01000026">
    <property type="protein sequence ID" value="OQE84730.1"/>
    <property type="molecule type" value="Genomic_DNA"/>
</dbReference>
<evidence type="ECO:0000259" key="2">
    <source>
        <dbReference type="Pfam" id="PF03171"/>
    </source>
</evidence>
<gene>
    <name evidence="5" type="ORF">PENNAL_c0026G02297</name>
    <name evidence="4" type="ORF">PNAL_LOCUS1520</name>
</gene>
<dbReference type="InterPro" id="IPR027443">
    <property type="entry name" value="IPNS-like_sf"/>
</dbReference>
<organism evidence="5 6">
    <name type="scientific">Penicillium nalgiovense</name>
    <dbReference type="NCBI Taxonomy" id="60175"/>
    <lineage>
        <taxon>Eukaryota</taxon>
        <taxon>Fungi</taxon>
        <taxon>Dikarya</taxon>
        <taxon>Ascomycota</taxon>
        <taxon>Pezizomycotina</taxon>
        <taxon>Eurotiomycetes</taxon>
        <taxon>Eurotiomycetidae</taxon>
        <taxon>Eurotiales</taxon>
        <taxon>Aspergillaceae</taxon>
        <taxon>Penicillium</taxon>
    </lineage>
</organism>
<reference evidence="6" key="2">
    <citation type="journal article" date="2017" name="Nat. Microbiol.">
        <title>Global analysis of biosynthetic gene clusters reveals vast potential of secondary metabolite production in Penicillium species.</title>
        <authorList>
            <person name="Nielsen J.C."/>
            <person name="Grijseels S."/>
            <person name="Prigent S."/>
            <person name="Ji B."/>
            <person name="Dainat J."/>
            <person name="Nielsen K.F."/>
            <person name="Frisvad J.C."/>
            <person name="Workman M."/>
            <person name="Nielsen J."/>
        </authorList>
    </citation>
    <scope>NUCLEOTIDE SEQUENCE [LARGE SCALE GENOMIC DNA]</scope>
    <source>
        <strain evidence="6">IBT 13039</strain>
    </source>
</reference>
<evidence type="ECO:0008006" key="7">
    <source>
        <dbReference type="Google" id="ProtNLM"/>
    </source>
</evidence>
<reference evidence="5" key="1">
    <citation type="submission" date="2016-10" db="EMBL/GenBank/DDBJ databases">
        <title>Uncovering the secondary metabolism of Penicillium species provides insights into the evolution of 6-MSA pathways.</title>
        <authorList>
            <person name="Nielsen J.C."/>
            <person name="Nielsen J."/>
        </authorList>
    </citation>
    <scope>NUCLEOTIDE SEQUENCE [LARGE SCALE GENOMIC DNA]</scope>
    <source>
        <strain evidence="5">IBT 13039</strain>
    </source>
</reference>
<keyword evidence="6" id="KW-1185">Reference proteome</keyword>
<dbReference type="InterPro" id="IPR050231">
    <property type="entry name" value="Iron_ascorbate_oxido_reductase"/>
</dbReference>
<dbReference type="OMA" id="RTENWAF"/>
<dbReference type="AlphaFoldDB" id="A0A1V6YB66"/>
<dbReference type="EMBL" id="CAJVNV010000044">
    <property type="protein sequence ID" value="CAG7988166.1"/>
    <property type="molecule type" value="Genomic_DNA"/>
</dbReference>
<comment type="caution">
    <text evidence="5">The sequence shown here is derived from an EMBL/GenBank/DDBJ whole genome shotgun (WGS) entry which is preliminary data.</text>
</comment>
<dbReference type="Pfam" id="PF03171">
    <property type="entry name" value="2OG-FeII_Oxy"/>
    <property type="match status" value="1"/>
</dbReference>
<proteinExistence type="inferred from homology"/>
<comment type="similarity">
    <text evidence="1">Belongs to the iron/ascorbate-dependent oxidoreductase family.</text>
</comment>
<dbReference type="Proteomes" id="UP001153461">
    <property type="component" value="Unassembled WGS sequence"/>
</dbReference>
<dbReference type="Gene3D" id="2.60.120.330">
    <property type="entry name" value="B-lactam Antibiotic, Isopenicillin N Synthase, Chain"/>
    <property type="match status" value="1"/>
</dbReference>
<evidence type="ECO:0000313" key="5">
    <source>
        <dbReference type="EMBL" id="OQE84730.1"/>
    </source>
</evidence>
<reference evidence="4" key="3">
    <citation type="submission" date="2021-07" db="EMBL/GenBank/DDBJ databases">
        <authorList>
            <person name="Branca A.L. A."/>
        </authorList>
    </citation>
    <scope>NUCLEOTIDE SEQUENCE</scope>
</reference>
<name>A0A1V6YB66_PENNA</name>
<feature type="domain" description="Isopenicillin N synthase-like Fe(2+) 2OG dioxygenase" evidence="2">
    <location>
        <begin position="209"/>
        <end position="289"/>
    </location>
</feature>
<dbReference type="Proteomes" id="UP000191691">
    <property type="component" value="Unassembled WGS sequence"/>
</dbReference>
<evidence type="ECO:0000256" key="1">
    <source>
        <dbReference type="ARBA" id="ARBA00008056"/>
    </source>
</evidence>
<dbReference type="Pfam" id="PF14226">
    <property type="entry name" value="DIOX_N"/>
    <property type="match status" value="1"/>
</dbReference>
<dbReference type="InterPro" id="IPR026992">
    <property type="entry name" value="DIOX_N"/>
</dbReference>
<dbReference type="PANTHER" id="PTHR47990">
    <property type="entry name" value="2-OXOGLUTARATE (2OG) AND FE(II)-DEPENDENT OXYGENASE SUPERFAMILY PROTEIN-RELATED"/>
    <property type="match status" value="1"/>
</dbReference>